<sequence>LTQFLMTLRDGFEPTRASILNRQPLSSLEIALSKLISEETRHLSITSQQSPFIIAVTSSTPPQRSDNSKRSRCTHCHRIEHTVKTCYDIVGRPLGKSPGIKSTVATTIAPSGYESSSQIHQFSTSDLDALLHQVMSRTGSSAMFVTSGNAWLIDSAYCNHMTSDPKLFTGKHVVHNGPTIYTANGSNMHVTYTGIVQTQSFSIPDTYLVPHLSLNLLSIGQLCDNGYDLLFSCHVVLFRIRRRVTELGQVIRLVGCLSSLLCKLSLVSLLPPILLHLCIFGTPG</sequence>
<evidence type="ECO:0000313" key="2">
    <source>
        <dbReference type="EMBL" id="GAV77126.1"/>
    </source>
</evidence>
<feature type="non-terminal residue" evidence="2">
    <location>
        <position position="1"/>
    </location>
</feature>
<evidence type="ECO:0000259" key="1">
    <source>
        <dbReference type="Pfam" id="PF22936"/>
    </source>
</evidence>
<keyword evidence="3" id="KW-1185">Reference proteome</keyword>
<reference evidence="3" key="1">
    <citation type="submission" date="2016-04" db="EMBL/GenBank/DDBJ databases">
        <title>Cephalotus genome sequencing.</title>
        <authorList>
            <person name="Fukushima K."/>
            <person name="Hasebe M."/>
            <person name="Fang X."/>
        </authorList>
    </citation>
    <scope>NUCLEOTIDE SEQUENCE [LARGE SCALE GENOMIC DNA]</scope>
    <source>
        <strain evidence="3">cv. St1</strain>
    </source>
</reference>
<evidence type="ECO:0000313" key="3">
    <source>
        <dbReference type="Proteomes" id="UP000187406"/>
    </source>
</evidence>
<dbReference type="PANTHER" id="PTHR34222:SF100">
    <property type="entry name" value="CCHC-TYPE DOMAIN-CONTAINING PROTEIN"/>
    <property type="match status" value="1"/>
</dbReference>
<accession>A0A1Q3CA51</accession>
<protein>
    <recommendedName>
        <fullName evidence="1">Retrovirus-related Pol polyprotein from transposon TNT 1-94-like beta-barrel domain-containing protein</fullName>
    </recommendedName>
</protein>
<dbReference type="OrthoDB" id="1706811at2759"/>
<comment type="caution">
    <text evidence="2">The sequence shown here is derived from an EMBL/GenBank/DDBJ whole genome shotgun (WGS) entry which is preliminary data.</text>
</comment>
<feature type="domain" description="Retrovirus-related Pol polyprotein from transposon TNT 1-94-like beta-barrel" evidence="1">
    <location>
        <begin position="151"/>
        <end position="227"/>
    </location>
</feature>
<dbReference type="Pfam" id="PF22936">
    <property type="entry name" value="Pol_BBD"/>
    <property type="match status" value="1"/>
</dbReference>
<dbReference type="AlphaFoldDB" id="A0A1Q3CA51"/>
<dbReference type="EMBL" id="BDDD01001573">
    <property type="protein sequence ID" value="GAV77126.1"/>
    <property type="molecule type" value="Genomic_DNA"/>
</dbReference>
<name>A0A1Q3CA51_CEPFO</name>
<gene>
    <name evidence="2" type="ORF">CFOL_v3_20598</name>
</gene>
<dbReference type="InParanoid" id="A0A1Q3CA51"/>
<dbReference type="InterPro" id="IPR054722">
    <property type="entry name" value="PolX-like_BBD"/>
</dbReference>
<proteinExistence type="predicted"/>
<dbReference type="PANTHER" id="PTHR34222">
    <property type="entry name" value="GAG_PRE-INTEGRS DOMAIN-CONTAINING PROTEIN"/>
    <property type="match status" value="1"/>
</dbReference>
<dbReference type="Proteomes" id="UP000187406">
    <property type="component" value="Unassembled WGS sequence"/>
</dbReference>
<organism evidence="2 3">
    <name type="scientific">Cephalotus follicularis</name>
    <name type="common">Albany pitcher plant</name>
    <dbReference type="NCBI Taxonomy" id="3775"/>
    <lineage>
        <taxon>Eukaryota</taxon>
        <taxon>Viridiplantae</taxon>
        <taxon>Streptophyta</taxon>
        <taxon>Embryophyta</taxon>
        <taxon>Tracheophyta</taxon>
        <taxon>Spermatophyta</taxon>
        <taxon>Magnoliopsida</taxon>
        <taxon>eudicotyledons</taxon>
        <taxon>Gunneridae</taxon>
        <taxon>Pentapetalae</taxon>
        <taxon>rosids</taxon>
        <taxon>fabids</taxon>
        <taxon>Oxalidales</taxon>
        <taxon>Cephalotaceae</taxon>
        <taxon>Cephalotus</taxon>
    </lineage>
</organism>